<dbReference type="Gene3D" id="3.30.70.270">
    <property type="match status" value="1"/>
</dbReference>
<dbReference type="RefSeq" id="WP_039495679.1">
    <property type="nucleotide sequence ID" value="NZ_CBCSDF010000001.1"/>
</dbReference>
<dbReference type="Proteomes" id="UP001304419">
    <property type="component" value="Chromosome 1"/>
</dbReference>
<feature type="transmembrane region" description="Helical" evidence="1">
    <location>
        <begin position="202"/>
        <end position="223"/>
    </location>
</feature>
<feature type="domain" description="EAL" evidence="2">
    <location>
        <begin position="557"/>
        <end position="810"/>
    </location>
</feature>
<reference evidence="4 6" key="2">
    <citation type="submission" date="2023-10" db="EMBL/GenBank/DDBJ databases">
        <title>To unveil natural product biosynthetic capacity in Pseudoalteromonas.</title>
        <authorList>
            <person name="Wang J."/>
        </authorList>
    </citation>
    <scope>NUCLEOTIDE SEQUENCE [LARGE SCALE GENOMIC DNA]</scope>
    <source>
        <strain evidence="4 6">DSM 15914</strain>
    </source>
</reference>
<dbReference type="CDD" id="cd01948">
    <property type="entry name" value="EAL"/>
    <property type="match status" value="1"/>
</dbReference>
<evidence type="ECO:0000313" key="5">
    <source>
        <dbReference type="Proteomes" id="UP000646877"/>
    </source>
</evidence>
<dbReference type="InterPro" id="IPR000160">
    <property type="entry name" value="GGDEF_dom"/>
</dbReference>
<dbReference type="InterPro" id="IPR050706">
    <property type="entry name" value="Cyclic-di-GMP_PDE-like"/>
</dbReference>
<dbReference type="InterPro" id="IPR001633">
    <property type="entry name" value="EAL_dom"/>
</dbReference>
<gene>
    <name evidence="3" type="ORF">F9Y85_08660</name>
    <name evidence="4" type="ORF">R5H13_08300</name>
</gene>
<keyword evidence="1" id="KW-0812">Transmembrane</keyword>
<dbReference type="PROSITE" id="PS50883">
    <property type="entry name" value="EAL"/>
    <property type="match status" value="1"/>
</dbReference>
<dbReference type="PANTHER" id="PTHR33121:SF71">
    <property type="entry name" value="OXYGEN SENSOR PROTEIN DOSP"/>
    <property type="match status" value="1"/>
</dbReference>
<dbReference type="InterPro" id="IPR011623">
    <property type="entry name" value="7TMR_DISM_rcpt_extracell_dom1"/>
</dbReference>
<dbReference type="SMART" id="SM00052">
    <property type="entry name" value="EAL"/>
    <property type="match status" value="1"/>
</dbReference>
<keyword evidence="1" id="KW-1133">Transmembrane helix</keyword>
<dbReference type="EMBL" id="WEIA01000004">
    <property type="protein sequence ID" value="NLR21384.1"/>
    <property type="molecule type" value="Genomic_DNA"/>
</dbReference>
<name>A0A8I2H5E3_9GAMM</name>
<evidence type="ECO:0000313" key="6">
    <source>
        <dbReference type="Proteomes" id="UP001304419"/>
    </source>
</evidence>
<dbReference type="InterPro" id="IPR035919">
    <property type="entry name" value="EAL_sf"/>
</dbReference>
<dbReference type="SUPFAM" id="SSF141868">
    <property type="entry name" value="EAL domain-like"/>
    <property type="match status" value="1"/>
</dbReference>
<dbReference type="InterPro" id="IPR043128">
    <property type="entry name" value="Rev_trsase/Diguanyl_cyclase"/>
</dbReference>
<feature type="transmembrane region" description="Helical" evidence="1">
    <location>
        <begin position="288"/>
        <end position="307"/>
    </location>
</feature>
<dbReference type="SMART" id="SM00267">
    <property type="entry name" value="GGDEF"/>
    <property type="match status" value="1"/>
</dbReference>
<keyword evidence="1" id="KW-0472">Membrane</keyword>
<dbReference type="EMBL" id="CP137578">
    <property type="protein sequence ID" value="WOX30245.1"/>
    <property type="molecule type" value="Genomic_DNA"/>
</dbReference>
<evidence type="ECO:0000259" key="2">
    <source>
        <dbReference type="PROSITE" id="PS50883"/>
    </source>
</evidence>
<feature type="transmembrane region" description="Helical" evidence="1">
    <location>
        <begin position="319"/>
        <end position="340"/>
    </location>
</feature>
<evidence type="ECO:0000313" key="3">
    <source>
        <dbReference type="EMBL" id="NLR21384.1"/>
    </source>
</evidence>
<organism evidence="3 5">
    <name type="scientific">Pseudoalteromonas maricaloris</name>
    <dbReference type="NCBI Taxonomy" id="184924"/>
    <lineage>
        <taxon>Bacteria</taxon>
        <taxon>Pseudomonadati</taxon>
        <taxon>Pseudomonadota</taxon>
        <taxon>Gammaproteobacteria</taxon>
        <taxon>Alteromonadales</taxon>
        <taxon>Pseudoalteromonadaceae</taxon>
        <taxon>Pseudoalteromonas</taxon>
    </lineage>
</organism>
<evidence type="ECO:0000313" key="4">
    <source>
        <dbReference type="EMBL" id="WOX30245.1"/>
    </source>
</evidence>
<dbReference type="PANTHER" id="PTHR33121">
    <property type="entry name" value="CYCLIC DI-GMP PHOSPHODIESTERASE PDEF"/>
    <property type="match status" value="1"/>
</dbReference>
<dbReference type="GO" id="GO:0071111">
    <property type="term" value="F:cyclic-guanylate-specific phosphodiesterase activity"/>
    <property type="evidence" value="ECO:0007669"/>
    <property type="project" value="InterPro"/>
</dbReference>
<evidence type="ECO:0000256" key="1">
    <source>
        <dbReference type="SAM" id="Phobius"/>
    </source>
</evidence>
<feature type="transmembrane region" description="Helical" evidence="1">
    <location>
        <begin position="263"/>
        <end position="282"/>
    </location>
</feature>
<dbReference type="Pfam" id="PF07695">
    <property type="entry name" value="7TMR-DISM_7TM"/>
    <property type="match status" value="1"/>
</dbReference>
<dbReference type="SUPFAM" id="SSF55073">
    <property type="entry name" value="Nucleotide cyclase"/>
    <property type="match status" value="1"/>
</dbReference>
<reference evidence="3" key="1">
    <citation type="submission" date="2019-10" db="EMBL/GenBank/DDBJ databases">
        <authorList>
            <person name="Paulsen S."/>
        </authorList>
    </citation>
    <scope>NUCLEOTIDE SEQUENCE</scope>
    <source>
        <strain evidence="3">LMG 19692</strain>
    </source>
</reference>
<dbReference type="Pfam" id="PF00563">
    <property type="entry name" value="EAL"/>
    <property type="match status" value="1"/>
</dbReference>
<protein>
    <submittedName>
        <fullName evidence="3">EAL domain-containing protein</fullName>
    </submittedName>
</protein>
<dbReference type="AlphaFoldDB" id="A0A8I2H5E3"/>
<dbReference type="Gene3D" id="3.20.20.450">
    <property type="entry name" value="EAL domain"/>
    <property type="match status" value="1"/>
</dbReference>
<feature type="transmembrane region" description="Helical" evidence="1">
    <location>
        <begin position="167"/>
        <end position="190"/>
    </location>
</feature>
<dbReference type="Proteomes" id="UP000646877">
    <property type="component" value="Unassembled WGS sequence"/>
</dbReference>
<keyword evidence="6" id="KW-1185">Reference proteome</keyword>
<feature type="transmembrane region" description="Helical" evidence="1">
    <location>
        <begin position="229"/>
        <end position="251"/>
    </location>
</feature>
<dbReference type="InterPro" id="IPR029787">
    <property type="entry name" value="Nucleotide_cyclase"/>
</dbReference>
<feature type="transmembrane region" description="Helical" evidence="1">
    <location>
        <begin position="346"/>
        <end position="367"/>
    </location>
</feature>
<sequence length="821" mass="91922">MWLSAARYATLVFTIIVCCIFAMWATAETQLAAETVEARPLISVGYGDFSEAQFSVSQETVIIPKGVAVWLRITSLVRDDLSDQVLTVARPSMGSVEFFTTDPIGKLTQIPASNNHTSLSHFSPHLVIDANSHIEPIIVKVQSPYVSLSRVSIDPYEVYIEDTNAHLFLTGLFLGVMFLLSIFMLSTGIISKRASLLSVGGYLLSLACLYVTHKGLADIFFSYQNSIHFLHYSGSFVCFALGFSLLFFHHFLTKNRLDRKIKLTIKTTAYIYLLSGVIVAFAKVDLPFALQSIMVIGAIVLSTMILVSQDKDSRKEVYFCCAIWSPMVAVLIGFAGSQLIQPSEQISIVNHVLISLHLMLLLLFVVWHDAEKRRMYIHYAEFDKETALPNKFALFGSLAKLEEQNKAHTLLLFKPLILPSIRLSFGLTFANQHINKLFKEVSEQINTYGSAAVANKGNTPIYRLEDQVFAIVLDGKIEVSQVEQYVCILSAVFEEGVGYKDTQIVDSLEVGVANYPMHAKSTEKLIQRALQALNTKSHNGQRWHLFDVESSISTERQLKLTSFLKSAIEHEQFSLFFQPQVDLRTGRVFGSEVLLRWLHPELGYIPPDEFIPIAESSGQIYEITEWVIEHALHYQAEITKLLPEHVISINVSGRDLSRRELSVQLITLINELSLAPSQIMIEITESVTIGKEAELKGVLDDYRSIGVKVAIDDFGTGYSSLAYLSKLGFDELKIDKSFVMDIETSKSNQTICKATCDMAHSLGSRVVAEGVEDINSYIRLQAYGCDFAQGYFISRPLPFTEFKSWLGKVTYAGDIKSFLVR</sequence>
<dbReference type="Pfam" id="PF00990">
    <property type="entry name" value="GGDEF"/>
    <property type="match status" value="1"/>
</dbReference>
<proteinExistence type="predicted"/>
<accession>A0A8I2H5E3</accession>